<gene>
    <name evidence="1" type="ORF">SAMN05216214_10889</name>
</gene>
<dbReference type="RefSeq" id="WP_074867489.1">
    <property type="nucleotide sequence ID" value="NZ_FOAS01000008.1"/>
</dbReference>
<keyword evidence="2" id="KW-1185">Reference proteome</keyword>
<evidence type="ECO:0000313" key="1">
    <source>
        <dbReference type="EMBL" id="SEL11210.1"/>
    </source>
</evidence>
<protein>
    <submittedName>
        <fullName evidence="1">Ribbon-helix-helix protein, copG family</fullName>
    </submittedName>
</protein>
<dbReference type="AlphaFoldDB" id="A0A1H7MIR6"/>
<proteinExistence type="predicted"/>
<sequence>MRDELARRLKQHYFSASDIRKAQDTHLVNEKNLKWITDDKRQLQWLEPHIVNFTNYPNQPDLTNLSKRELLIARVDVLDVSLERKCSELLLLKNEWNKWTEEDGIYDWFKDKKEGEQRLACARHWIEKQPIEWRGFQKASNLSTLEDLIIFFDHKCGNWFERKAAISEIRKRWNKKNFDAKNKHKRQINVMLTTDAIGQLDQLCRESNSSRAKIIEELIRGHKQTAKQPL</sequence>
<name>A0A1H7MIR6_9GAMM</name>
<organism evidence="1 2">
    <name type="scientific">Atopomonas hussainii</name>
    <dbReference type="NCBI Taxonomy" id="1429083"/>
    <lineage>
        <taxon>Bacteria</taxon>
        <taxon>Pseudomonadati</taxon>
        <taxon>Pseudomonadota</taxon>
        <taxon>Gammaproteobacteria</taxon>
        <taxon>Pseudomonadales</taxon>
        <taxon>Pseudomonadaceae</taxon>
        <taxon>Atopomonas</taxon>
    </lineage>
</organism>
<dbReference type="EMBL" id="FOAS01000008">
    <property type="protein sequence ID" value="SEL11210.1"/>
    <property type="molecule type" value="Genomic_DNA"/>
</dbReference>
<reference evidence="1 2" key="1">
    <citation type="submission" date="2016-10" db="EMBL/GenBank/DDBJ databases">
        <authorList>
            <person name="de Groot N.N."/>
        </authorList>
    </citation>
    <scope>NUCLEOTIDE SEQUENCE [LARGE SCALE GENOMIC DNA]</scope>
    <source>
        <strain evidence="1 2">JCM 19513</strain>
    </source>
</reference>
<evidence type="ECO:0000313" key="2">
    <source>
        <dbReference type="Proteomes" id="UP000185766"/>
    </source>
</evidence>
<accession>A0A1H7MIR6</accession>
<dbReference type="GO" id="GO:0006355">
    <property type="term" value="P:regulation of DNA-templated transcription"/>
    <property type="evidence" value="ECO:0007669"/>
    <property type="project" value="InterPro"/>
</dbReference>
<dbReference type="Proteomes" id="UP000185766">
    <property type="component" value="Unassembled WGS sequence"/>
</dbReference>